<reference evidence="2" key="1">
    <citation type="submission" date="2022-06" db="EMBL/GenBank/DDBJ databases">
        <title>Sequencing the genomes of 1000 actinobacteria strains.</title>
        <authorList>
            <person name="Klenk H.-P."/>
        </authorList>
    </citation>
    <scope>NUCLEOTIDE SEQUENCE</scope>
    <source>
        <strain evidence="2">DSM 46694</strain>
    </source>
</reference>
<accession>A0A9X2K4K7</accession>
<evidence type="ECO:0000256" key="1">
    <source>
        <dbReference type="SAM" id="MobiDB-lite"/>
    </source>
</evidence>
<dbReference type="Gene3D" id="3.40.50.720">
    <property type="entry name" value="NAD(P)-binding Rossmann-like Domain"/>
    <property type="match status" value="1"/>
</dbReference>
<dbReference type="InterPro" id="IPR036291">
    <property type="entry name" value="NAD(P)-bd_dom_sf"/>
</dbReference>
<gene>
    <name evidence="2" type="ORF">HD597_003731</name>
</gene>
<name>A0A9X2K4K7_9ACTN</name>
<dbReference type="EMBL" id="JAMZEB010000002">
    <property type="protein sequence ID" value="MCP2356711.1"/>
    <property type="molecule type" value="Genomic_DNA"/>
</dbReference>
<evidence type="ECO:0000313" key="2">
    <source>
        <dbReference type="EMBL" id="MCP2356711.1"/>
    </source>
</evidence>
<proteinExistence type="predicted"/>
<evidence type="ECO:0000313" key="3">
    <source>
        <dbReference type="Proteomes" id="UP001139648"/>
    </source>
</evidence>
<feature type="region of interest" description="Disordered" evidence="1">
    <location>
        <begin position="81"/>
        <end position="115"/>
    </location>
</feature>
<keyword evidence="3" id="KW-1185">Reference proteome</keyword>
<sequence length="115" mass="11720">MAEAFGVPVISPTGDSVDETALHAAPDAASDEFGLPEVVVCNVAIIQPDTPGELPARAQVDAWAVNVVGALAAAAHVSPAMARRGAVRSSSPAECPRPSRDAPASRSARPEGEPW</sequence>
<dbReference type="Proteomes" id="UP001139648">
    <property type="component" value="Unassembled WGS sequence"/>
</dbReference>
<protein>
    <submittedName>
        <fullName evidence="2">NAD(P)-dependent dehydrogenase (Short-subunit alcohol dehydrogenase family)</fullName>
    </submittedName>
</protein>
<comment type="caution">
    <text evidence="2">The sequence shown here is derived from an EMBL/GenBank/DDBJ whole genome shotgun (WGS) entry which is preliminary data.</text>
</comment>
<organism evidence="2 3">
    <name type="scientific">Nonomuraea thailandensis</name>
    <dbReference type="NCBI Taxonomy" id="1188745"/>
    <lineage>
        <taxon>Bacteria</taxon>
        <taxon>Bacillati</taxon>
        <taxon>Actinomycetota</taxon>
        <taxon>Actinomycetes</taxon>
        <taxon>Streptosporangiales</taxon>
        <taxon>Streptosporangiaceae</taxon>
        <taxon>Nonomuraea</taxon>
    </lineage>
</organism>
<dbReference type="AlphaFoldDB" id="A0A9X2K4K7"/>
<dbReference type="SUPFAM" id="SSF51735">
    <property type="entry name" value="NAD(P)-binding Rossmann-fold domains"/>
    <property type="match status" value="1"/>
</dbReference>